<dbReference type="PRINTS" id="PR00313">
    <property type="entry name" value="CABNDNGRPT"/>
</dbReference>
<keyword evidence="4" id="KW-0560">Oxidoreductase</keyword>
<reference evidence="4 5" key="1">
    <citation type="journal article" date="2018" name="Appl. Microbiol. Biotechnol.">
        <title>Characterization of the caprolactam degradation pathway in Pseudomonas jessenii using mass spectrometry-based proteomics.</title>
        <authorList>
            <person name="Otzen M."/>
            <person name="Palacio C."/>
            <person name="Janssen D.B."/>
        </authorList>
    </citation>
    <scope>NUCLEOTIDE SEQUENCE [LARGE SCALE GENOMIC DNA]</scope>
    <source>
        <strain evidence="4 5">GO3</strain>
    </source>
</reference>
<evidence type="ECO:0000256" key="2">
    <source>
        <dbReference type="ARBA" id="ARBA00022525"/>
    </source>
</evidence>
<evidence type="ECO:0000256" key="1">
    <source>
        <dbReference type="ARBA" id="ARBA00004613"/>
    </source>
</evidence>
<dbReference type="PANTHER" id="PTHR38340">
    <property type="entry name" value="S-LAYER PROTEIN"/>
    <property type="match status" value="1"/>
</dbReference>
<evidence type="ECO:0000313" key="5">
    <source>
        <dbReference type="Proteomes" id="UP000247437"/>
    </source>
</evidence>
<gene>
    <name evidence="4" type="ORF">CRX42_28450</name>
</gene>
<dbReference type="InterPro" id="IPR011049">
    <property type="entry name" value="Serralysin-like_metalloprot_C"/>
</dbReference>
<accession>A0A2W0EPB9</accession>
<dbReference type="PANTHER" id="PTHR38340:SF1">
    <property type="entry name" value="S-LAYER PROTEIN"/>
    <property type="match status" value="1"/>
</dbReference>
<dbReference type="Proteomes" id="UP000247437">
    <property type="component" value="Unassembled WGS sequence"/>
</dbReference>
<organism evidence="4 5">
    <name type="scientific">Pseudomonas jessenii</name>
    <dbReference type="NCBI Taxonomy" id="77298"/>
    <lineage>
        <taxon>Bacteria</taxon>
        <taxon>Pseudomonadati</taxon>
        <taxon>Pseudomonadota</taxon>
        <taxon>Gammaproteobacteria</taxon>
        <taxon>Pseudomonadales</taxon>
        <taxon>Pseudomonadaceae</taxon>
        <taxon>Pseudomonas</taxon>
    </lineage>
</organism>
<dbReference type="EMBL" id="PDLL01000571">
    <property type="protein sequence ID" value="PYY67171.1"/>
    <property type="molecule type" value="Genomic_DNA"/>
</dbReference>
<dbReference type="GO" id="GO:0005509">
    <property type="term" value="F:calcium ion binding"/>
    <property type="evidence" value="ECO:0007669"/>
    <property type="project" value="InterPro"/>
</dbReference>
<proteinExistence type="predicted"/>
<dbReference type="Pfam" id="PF00353">
    <property type="entry name" value="HemolysinCabind"/>
    <property type="match status" value="1"/>
</dbReference>
<dbReference type="InterPro" id="IPR050557">
    <property type="entry name" value="RTX_toxin/Mannuronan_C5-epim"/>
</dbReference>
<name>A0A2W0EPB9_PSEJE</name>
<dbReference type="GO" id="GO:0005576">
    <property type="term" value="C:extracellular region"/>
    <property type="evidence" value="ECO:0007669"/>
    <property type="project" value="UniProtKB-SubCell"/>
</dbReference>
<keyword evidence="2" id="KW-0964">Secreted</keyword>
<dbReference type="PROSITE" id="PS00330">
    <property type="entry name" value="HEMOLYSIN_CALCIUM"/>
    <property type="match status" value="1"/>
</dbReference>
<protein>
    <submittedName>
        <fullName evidence="4">Heme peroxidase</fullName>
    </submittedName>
</protein>
<dbReference type="SUPFAM" id="SSF51120">
    <property type="entry name" value="beta-Roll"/>
    <property type="match status" value="1"/>
</dbReference>
<evidence type="ECO:0000256" key="3">
    <source>
        <dbReference type="ARBA" id="ARBA00022837"/>
    </source>
</evidence>
<dbReference type="OrthoDB" id="9813456at2"/>
<sequence length="160" mass="15549">MGADAEHLLYTGVGNFSGTGNASNNVITGGAGNDNLNGAGGNDTMLGGAGNDIIDGGAGNDSIAGGAGNDTMNAGSGDDVFVFGLAFGNDRILNFDANAAGGQDLLNFAALNITAATFNTSVNIVDQGADLLLNFGAGSITLVGVGDPNTISASDFILAS</sequence>
<dbReference type="InterPro" id="IPR018511">
    <property type="entry name" value="Hemolysin-typ_Ca-bd_CS"/>
</dbReference>
<dbReference type="Gene3D" id="2.150.10.10">
    <property type="entry name" value="Serralysin-like metalloprotease, C-terminal"/>
    <property type="match status" value="1"/>
</dbReference>
<keyword evidence="3" id="KW-0106">Calcium</keyword>
<dbReference type="InterPro" id="IPR001343">
    <property type="entry name" value="Hemolysn_Ca-bd"/>
</dbReference>
<dbReference type="GO" id="GO:0004601">
    <property type="term" value="F:peroxidase activity"/>
    <property type="evidence" value="ECO:0007669"/>
    <property type="project" value="UniProtKB-KW"/>
</dbReference>
<comment type="subcellular location">
    <subcellularLocation>
        <location evidence="1">Secreted</location>
    </subcellularLocation>
</comment>
<keyword evidence="4" id="KW-0575">Peroxidase</keyword>
<evidence type="ECO:0000313" key="4">
    <source>
        <dbReference type="EMBL" id="PYY67171.1"/>
    </source>
</evidence>
<dbReference type="AlphaFoldDB" id="A0A2W0EPB9"/>
<comment type="caution">
    <text evidence="4">The sequence shown here is derived from an EMBL/GenBank/DDBJ whole genome shotgun (WGS) entry which is preliminary data.</text>
</comment>